<dbReference type="Proteomes" id="UP001152561">
    <property type="component" value="Unassembled WGS sequence"/>
</dbReference>
<protein>
    <submittedName>
        <fullName evidence="1">Uncharacterized protein</fullName>
    </submittedName>
</protein>
<organism evidence="1 2">
    <name type="scientific">Anisodus acutangulus</name>
    <dbReference type="NCBI Taxonomy" id="402998"/>
    <lineage>
        <taxon>Eukaryota</taxon>
        <taxon>Viridiplantae</taxon>
        <taxon>Streptophyta</taxon>
        <taxon>Embryophyta</taxon>
        <taxon>Tracheophyta</taxon>
        <taxon>Spermatophyta</taxon>
        <taxon>Magnoliopsida</taxon>
        <taxon>eudicotyledons</taxon>
        <taxon>Gunneridae</taxon>
        <taxon>Pentapetalae</taxon>
        <taxon>asterids</taxon>
        <taxon>lamiids</taxon>
        <taxon>Solanales</taxon>
        <taxon>Solanaceae</taxon>
        <taxon>Solanoideae</taxon>
        <taxon>Hyoscyameae</taxon>
        <taxon>Anisodus</taxon>
    </lineage>
</organism>
<name>A0A9Q1R9G2_9SOLA</name>
<sequence length="116" mass="12608">MGKLIKFVAKKTNTALDPLKTAIEASQEDTLEANQSRLRLVEEQNVQLALQKSLIDNYPTSVPREVVGASSSSVSARVTLSLLLPLPVPVPVPEPIVADVEIDNSKARSPRDEHRA</sequence>
<proteinExistence type="predicted"/>
<evidence type="ECO:0000313" key="1">
    <source>
        <dbReference type="EMBL" id="KAJ8548985.1"/>
    </source>
</evidence>
<comment type="caution">
    <text evidence="1">The sequence shown here is derived from an EMBL/GenBank/DDBJ whole genome shotgun (WGS) entry which is preliminary data.</text>
</comment>
<keyword evidence="2" id="KW-1185">Reference proteome</keyword>
<evidence type="ECO:0000313" key="2">
    <source>
        <dbReference type="Proteomes" id="UP001152561"/>
    </source>
</evidence>
<gene>
    <name evidence="1" type="ORF">K7X08_032348</name>
</gene>
<dbReference type="EMBL" id="JAJAGQ010000011">
    <property type="protein sequence ID" value="KAJ8548985.1"/>
    <property type="molecule type" value="Genomic_DNA"/>
</dbReference>
<dbReference type="AlphaFoldDB" id="A0A9Q1R9G2"/>
<reference evidence="2" key="1">
    <citation type="journal article" date="2023" name="Proc. Natl. Acad. Sci. U.S.A.">
        <title>Genomic and structural basis for evolution of tropane alkaloid biosynthesis.</title>
        <authorList>
            <person name="Wanga Y.-J."/>
            <person name="Taina T."/>
            <person name="Yua J.-Y."/>
            <person name="Lia J."/>
            <person name="Xua B."/>
            <person name="Chenc J."/>
            <person name="D'Auriad J.C."/>
            <person name="Huanga J.-P."/>
            <person name="Huanga S.-X."/>
        </authorList>
    </citation>
    <scope>NUCLEOTIDE SEQUENCE [LARGE SCALE GENOMIC DNA]</scope>
    <source>
        <strain evidence="2">cv. KIB-2019</strain>
    </source>
</reference>
<accession>A0A9Q1R9G2</accession>